<dbReference type="PANTHER" id="PTHR31069:SF12">
    <property type="entry name" value="TRANSCRIPTION FACTOR DOMAIN-CONTAINING PROTEIN"/>
    <property type="match status" value="1"/>
</dbReference>
<feature type="domain" description="Xylanolytic transcriptional activator regulatory" evidence="5">
    <location>
        <begin position="208"/>
        <end position="391"/>
    </location>
</feature>
<proteinExistence type="predicted"/>
<keyword evidence="3" id="KW-0804">Transcription</keyword>
<dbReference type="GO" id="GO:0000978">
    <property type="term" value="F:RNA polymerase II cis-regulatory region sequence-specific DNA binding"/>
    <property type="evidence" value="ECO:0007669"/>
    <property type="project" value="TreeGrafter"/>
</dbReference>
<reference evidence="6" key="2">
    <citation type="submission" date="2021-01" db="EMBL/GenBank/DDBJ databases">
        <authorList>
            <person name="Schikora-Tamarit M.A."/>
        </authorList>
    </citation>
    <scope>NUCLEOTIDE SEQUENCE</scope>
    <source>
        <strain evidence="6">CBS6075</strain>
    </source>
</reference>
<evidence type="ECO:0000313" key="7">
    <source>
        <dbReference type="Proteomes" id="UP000769157"/>
    </source>
</evidence>
<evidence type="ECO:0000256" key="2">
    <source>
        <dbReference type="ARBA" id="ARBA00023125"/>
    </source>
</evidence>
<dbReference type="GO" id="GO:0000981">
    <property type="term" value="F:DNA-binding transcription factor activity, RNA polymerase II-specific"/>
    <property type="evidence" value="ECO:0007669"/>
    <property type="project" value="TreeGrafter"/>
</dbReference>
<protein>
    <recommendedName>
        <fullName evidence="5">Xylanolytic transcriptional activator regulatory domain-containing protein</fullName>
    </recommendedName>
</protein>
<evidence type="ECO:0000313" key="6">
    <source>
        <dbReference type="EMBL" id="KAH3661717.1"/>
    </source>
</evidence>
<reference evidence="6" key="1">
    <citation type="journal article" date="2021" name="Open Biol.">
        <title>Shared evolutionary footprints suggest mitochondrial oxidative damage underlies multiple complex I losses in fungi.</title>
        <authorList>
            <person name="Schikora-Tamarit M.A."/>
            <person name="Marcet-Houben M."/>
            <person name="Nosek J."/>
            <person name="Gabaldon T."/>
        </authorList>
    </citation>
    <scope>NUCLEOTIDE SEQUENCE</scope>
    <source>
        <strain evidence="6">CBS6075</strain>
    </source>
</reference>
<dbReference type="RefSeq" id="XP_046058821.1">
    <property type="nucleotide sequence ID" value="XM_046207125.1"/>
</dbReference>
<evidence type="ECO:0000256" key="3">
    <source>
        <dbReference type="ARBA" id="ARBA00023163"/>
    </source>
</evidence>
<evidence type="ECO:0000256" key="4">
    <source>
        <dbReference type="ARBA" id="ARBA00023242"/>
    </source>
</evidence>
<keyword evidence="7" id="KW-1185">Reference proteome</keyword>
<dbReference type="InterPro" id="IPR007219">
    <property type="entry name" value="XnlR_reg_dom"/>
</dbReference>
<dbReference type="OrthoDB" id="3989227at2759"/>
<dbReference type="GO" id="GO:0008270">
    <property type="term" value="F:zinc ion binding"/>
    <property type="evidence" value="ECO:0007669"/>
    <property type="project" value="InterPro"/>
</dbReference>
<dbReference type="GO" id="GO:0006351">
    <property type="term" value="P:DNA-templated transcription"/>
    <property type="evidence" value="ECO:0007669"/>
    <property type="project" value="InterPro"/>
</dbReference>
<dbReference type="AlphaFoldDB" id="A0A9P8NYC1"/>
<dbReference type="GO" id="GO:0005634">
    <property type="term" value="C:nucleus"/>
    <property type="evidence" value="ECO:0007669"/>
    <property type="project" value="TreeGrafter"/>
</dbReference>
<name>A0A9P8NYC1_9ASCO</name>
<dbReference type="EMBL" id="JAEUBE010000414">
    <property type="protein sequence ID" value="KAH3661717.1"/>
    <property type="molecule type" value="Genomic_DNA"/>
</dbReference>
<dbReference type="Pfam" id="PF04082">
    <property type="entry name" value="Fungal_trans"/>
    <property type="match status" value="1"/>
</dbReference>
<keyword evidence="1" id="KW-0805">Transcription regulation</keyword>
<keyword evidence="4" id="KW-0539">Nucleus</keyword>
<dbReference type="Proteomes" id="UP000769157">
    <property type="component" value="Unassembled WGS sequence"/>
</dbReference>
<dbReference type="PANTHER" id="PTHR31069">
    <property type="entry name" value="OLEATE-ACTIVATED TRANSCRIPTION FACTOR 1-RELATED"/>
    <property type="match status" value="1"/>
</dbReference>
<dbReference type="GeneID" id="70237859"/>
<evidence type="ECO:0000256" key="1">
    <source>
        <dbReference type="ARBA" id="ARBA00023015"/>
    </source>
</evidence>
<evidence type="ECO:0000259" key="5">
    <source>
        <dbReference type="Pfam" id="PF04082"/>
    </source>
</evidence>
<comment type="caution">
    <text evidence="6">The sequence shown here is derived from an EMBL/GenBank/DDBJ whole genome shotgun (WGS) entry which is preliminary data.</text>
</comment>
<dbReference type="CDD" id="cd12148">
    <property type="entry name" value="fungal_TF_MHR"/>
    <property type="match status" value="1"/>
</dbReference>
<organism evidence="6 7">
    <name type="scientific">Ogataea philodendri</name>
    <dbReference type="NCBI Taxonomy" id="1378263"/>
    <lineage>
        <taxon>Eukaryota</taxon>
        <taxon>Fungi</taxon>
        <taxon>Dikarya</taxon>
        <taxon>Ascomycota</taxon>
        <taxon>Saccharomycotina</taxon>
        <taxon>Pichiomycetes</taxon>
        <taxon>Pichiales</taxon>
        <taxon>Pichiaceae</taxon>
        <taxon>Ogataea</taxon>
    </lineage>
</organism>
<keyword evidence="2" id="KW-0238">DNA-binding</keyword>
<dbReference type="InterPro" id="IPR050675">
    <property type="entry name" value="OAF3"/>
</dbReference>
<accession>A0A9P8NYC1</accession>
<dbReference type="GO" id="GO:0045944">
    <property type="term" value="P:positive regulation of transcription by RNA polymerase II"/>
    <property type="evidence" value="ECO:0007669"/>
    <property type="project" value="TreeGrafter"/>
</dbReference>
<sequence>MEPEWVFNPPTSKSADEGLLPTRERTAAMDTILIDQLETLKHKLAQMEQQINSNQTGSLHQPPTISPETKSAFADDDDEFIMFKGLEYLHQSDPRVCHANELFTPRSIMLKDPLMKFLKENVKVQEFRRHAQGRNDFLHCSSPWYSGSRNSKLDDKFEEKVLRRLPHKMVKEPVMTKNGPFSTSESREINGSVLEEALPSKKSVWLLIDRFFEFWHPLYPFLDQKEFTESLVDLIGERTSEDVQINIYGIYRSRLVFLSLVLYLIYLGQLTLYNITMEPIPESKTNEDLAFLVSHPLHEKLLKVALNCGYWGNISDIPTLLTVQNLLYSRIAFKHSPEEGDHTDIDALIGLLLRSSQTIGLNRDPCILGSGDDLKRINLWRKLWYGVMCVDYGWGFTNDALGPRISQYNTKLPVFLGATNANVSELENERASIALINCRTEFNKKFANLSTLIMNIDGKVKVSQILDALNDIADLQEQLTGDIDDFLKPGSLCSKDKFYRVRKISGLCSYLEVQTLSSLMNYHIFLFYEEKGQVEKAKRLLLKSLSQVINIHRLVGAIVFDLSSYFGSGNDHILASTLIESTGRTRCIVFATLVRVHHVSYNRFLRAQLDPDTEKLLEELLETGNKVVVSGFRFQGRLSASHFNAWFFCKVHTFAYRKIMPLILEDIFNRAKEPKMDMHKLDYNSMLKWNTADFRCIIDTMMNKNDSTPHTSVSTKVSPDTDSSINGHQVIDSGWIGKLINNKWYPYMDGNVFTQDNDQSMKTEQTPLLTGTELNPLGDFPNTDGNLDQFFTSIDSPFWNAFSL</sequence>
<gene>
    <name evidence="6" type="ORF">OGAPHI_005895</name>
</gene>